<dbReference type="SUPFAM" id="SSF52540">
    <property type="entry name" value="P-loop containing nucleoside triphosphate hydrolases"/>
    <property type="match status" value="1"/>
</dbReference>
<dbReference type="Pfam" id="PF00270">
    <property type="entry name" value="DEAD"/>
    <property type="match status" value="1"/>
</dbReference>
<keyword evidence="3" id="KW-1185">Reference proteome</keyword>
<organism evidence="2 3">
    <name type="scientific">Mycena chlorophos</name>
    <name type="common">Agaric fungus</name>
    <name type="synonym">Agaricus chlorophos</name>
    <dbReference type="NCBI Taxonomy" id="658473"/>
    <lineage>
        <taxon>Eukaryota</taxon>
        <taxon>Fungi</taxon>
        <taxon>Dikarya</taxon>
        <taxon>Basidiomycota</taxon>
        <taxon>Agaricomycotina</taxon>
        <taxon>Agaricomycetes</taxon>
        <taxon>Agaricomycetidae</taxon>
        <taxon>Agaricales</taxon>
        <taxon>Marasmiineae</taxon>
        <taxon>Mycenaceae</taxon>
        <taxon>Mycena</taxon>
    </lineage>
</organism>
<dbReference type="InterPro" id="IPR027417">
    <property type="entry name" value="P-loop_NTPase"/>
</dbReference>
<dbReference type="EMBL" id="DF848417">
    <property type="protein sequence ID" value="GAT53611.1"/>
    <property type="molecule type" value="Genomic_DNA"/>
</dbReference>
<evidence type="ECO:0000259" key="1">
    <source>
        <dbReference type="PROSITE" id="PS51192"/>
    </source>
</evidence>
<dbReference type="InterPro" id="IPR011545">
    <property type="entry name" value="DEAD/DEAH_box_helicase_dom"/>
</dbReference>
<protein>
    <recommendedName>
        <fullName evidence="1">Helicase ATP-binding domain-containing protein</fullName>
    </recommendedName>
</protein>
<dbReference type="Gene3D" id="3.40.50.300">
    <property type="entry name" value="P-loop containing nucleotide triphosphate hydrolases"/>
    <property type="match status" value="1"/>
</dbReference>
<feature type="domain" description="Helicase ATP-binding" evidence="1">
    <location>
        <begin position="30"/>
        <end position="225"/>
    </location>
</feature>
<evidence type="ECO:0000313" key="3">
    <source>
        <dbReference type="Proteomes" id="UP000815677"/>
    </source>
</evidence>
<name>A0ABQ0LRE8_MYCCL</name>
<accession>A0ABQ0LRE8</accession>
<dbReference type="Proteomes" id="UP000815677">
    <property type="component" value="Unassembled WGS sequence"/>
</dbReference>
<evidence type="ECO:0000313" key="2">
    <source>
        <dbReference type="EMBL" id="GAT53611.1"/>
    </source>
</evidence>
<gene>
    <name evidence="2" type="ORF">MCHLO_10550</name>
</gene>
<proteinExistence type="predicted"/>
<dbReference type="PROSITE" id="PS51192">
    <property type="entry name" value="HELICASE_ATP_BIND_1"/>
    <property type="match status" value="1"/>
</dbReference>
<reference evidence="2" key="1">
    <citation type="submission" date="2014-09" db="EMBL/GenBank/DDBJ databases">
        <title>Genome sequence of the luminous mushroom Mycena chlorophos for searching fungal bioluminescence genes.</title>
        <authorList>
            <person name="Tanaka Y."/>
            <person name="Kasuga D."/>
            <person name="Oba Y."/>
            <person name="Hase S."/>
            <person name="Sato K."/>
            <person name="Oba Y."/>
            <person name="Sakakibara Y."/>
        </authorList>
    </citation>
    <scope>NUCLEOTIDE SEQUENCE</scope>
</reference>
<sequence>MVEPVPWRSDVGIVFEKTGWRLHERQLPSILHILDGQDCIHASATGDGKSALFLAPLLCHLAVSAEPERYPEFAGQVRERPVGIVVMPTKGLARNVVETARKLGLASIAFDRETLAAAAAEGRNLEEEIGSRKFQLVCVDPEHLSTPAWRRIFEFKLFVQNLVLTCLEEGHLLGEWLLFRKAYAIVASFIRGRVRSHTSVFAMSATIEPGEPLATLQRLGGFREHEIFRHSNERHNVQFTVKPLQHALKNRSYPQLLPYLNAGRKTVI</sequence>
<dbReference type="InterPro" id="IPR014001">
    <property type="entry name" value="Helicase_ATP-bd"/>
</dbReference>
<dbReference type="SMART" id="SM00487">
    <property type="entry name" value="DEXDc"/>
    <property type="match status" value="1"/>
</dbReference>